<protein>
    <recommendedName>
        <fullName evidence="5">Pentatricopeptide repeat-containing protein</fullName>
    </recommendedName>
</protein>
<evidence type="ECO:0000313" key="3">
    <source>
        <dbReference type="EMBL" id="TQD77937.1"/>
    </source>
</evidence>
<dbReference type="InterPro" id="IPR046960">
    <property type="entry name" value="PPR_At4g14850-like_plant"/>
</dbReference>
<sequence length="234" mass="27059">MWVRRPTGPTTLYLPPRASHLRVRLSRIRRRGPALSVQRLFNFRSGPSLRDFEKKAAAWTCLLTTFFSICMSKRDMVVWTGMVACYAENGCSEEALKLFSRMRVIGFRPNNYILRFEDIVEARHVFQVMPKNYAVAWSLMVSRFAQSDRCEEALDLFCWMRPAFVVPNQFTYASMLQACATMEHLVFRKQIHCHVTKVGIDSVVYVSNALMGVYGKCGKIEDSMDLFVEIRITK</sequence>
<keyword evidence="1" id="KW-0677">Repeat</keyword>
<dbReference type="Proteomes" id="UP000315295">
    <property type="component" value="Unassembled WGS sequence"/>
</dbReference>
<dbReference type="GO" id="GO:0003723">
    <property type="term" value="F:RNA binding"/>
    <property type="evidence" value="ECO:0007669"/>
    <property type="project" value="InterPro"/>
</dbReference>
<comment type="caution">
    <text evidence="3">The sequence shown here is derived from an EMBL/GenBank/DDBJ whole genome shotgun (WGS) entry which is preliminary data.</text>
</comment>
<proteinExistence type="predicted"/>
<dbReference type="InterPro" id="IPR011990">
    <property type="entry name" value="TPR-like_helical_dom_sf"/>
</dbReference>
<evidence type="ECO:0000313" key="4">
    <source>
        <dbReference type="Proteomes" id="UP000315295"/>
    </source>
</evidence>
<dbReference type="NCBIfam" id="TIGR00756">
    <property type="entry name" value="PPR"/>
    <property type="match status" value="1"/>
</dbReference>
<evidence type="ECO:0008006" key="5">
    <source>
        <dbReference type="Google" id="ProtNLM"/>
    </source>
</evidence>
<dbReference type="PROSITE" id="PS51375">
    <property type="entry name" value="PPR"/>
    <property type="match status" value="1"/>
</dbReference>
<dbReference type="Pfam" id="PF13041">
    <property type="entry name" value="PPR_2"/>
    <property type="match status" value="1"/>
</dbReference>
<dbReference type="EMBL" id="VIEB01000933">
    <property type="protein sequence ID" value="TQD77937.1"/>
    <property type="molecule type" value="Genomic_DNA"/>
</dbReference>
<keyword evidence="4" id="KW-1185">Reference proteome</keyword>
<evidence type="ECO:0000256" key="1">
    <source>
        <dbReference type="ARBA" id="ARBA00022737"/>
    </source>
</evidence>
<evidence type="ECO:0000256" key="2">
    <source>
        <dbReference type="PROSITE-ProRule" id="PRU00708"/>
    </source>
</evidence>
<organism evidence="3 4">
    <name type="scientific">Malus baccata</name>
    <name type="common">Siberian crab apple</name>
    <name type="synonym">Pyrus baccata</name>
    <dbReference type="NCBI Taxonomy" id="106549"/>
    <lineage>
        <taxon>Eukaryota</taxon>
        <taxon>Viridiplantae</taxon>
        <taxon>Streptophyta</taxon>
        <taxon>Embryophyta</taxon>
        <taxon>Tracheophyta</taxon>
        <taxon>Spermatophyta</taxon>
        <taxon>Magnoliopsida</taxon>
        <taxon>eudicotyledons</taxon>
        <taxon>Gunneridae</taxon>
        <taxon>Pentapetalae</taxon>
        <taxon>rosids</taxon>
        <taxon>fabids</taxon>
        <taxon>Rosales</taxon>
        <taxon>Rosaceae</taxon>
        <taxon>Amygdaloideae</taxon>
        <taxon>Maleae</taxon>
        <taxon>Malus</taxon>
    </lineage>
</organism>
<dbReference type="Pfam" id="PF01535">
    <property type="entry name" value="PPR"/>
    <property type="match status" value="2"/>
</dbReference>
<reference evidence="3 4" key="1">
    <citation type="journal article" date="2019" name="G3 (Bethesda)">
        <title>Sequencing of a Wild Apple (Malus baccata) Genome Unravels the Differences Between Cultivated and Wild Apple Species Regarding Disease Resistance and Cold Tolerance.</title>
        <authorList>
            <person name="Chen X."/>
        </authorList>
    </citation>
    <scope>NUCLEOTIDE SEQUENCE [LARGE SCALE GENOMIC DNA]</scope>
    <source>
        <strain evidence="4">cv. Shandingzi</strain>
        <tissue evidence="3">Leaves</tissue>
    </source>
</reference>
<dbReference type="InterPro" id="IPR002885">
    <property type="entry name" value="PPR_rpt"/>
</dbReference>
<dbReference type="GO" id="GO:0009451">
    <property type="term" value="P:RNA modification"/>
    <property type="evidence" value="ECO:0007669"/>
    <property type="project" value="InterPro"/>
</dbReference>
<dbReference type="AlphaFoldDB" id="A0A540KUR2"/>
<dbReference type="PANTHER" id="PTHR47926">
    <property type="entry name" value="PENTATRICOPEPTIDE REPEAT-CONTAINING PROTEIN"/>
    <property type="match status" value="1"/>
</dbReference>
<feature type="repeat" description="PPR" evidence="2">
    <location>
        <begin position="75"/>
        <end position="109"/>
    </location>
</feature>
<dbReference type="PANTHER" id="PTHR47926:SF506">
    <property type="entry name" value="TETRATRICOPEPTIDE REPEAT-LIKE SUPERFAMILY PROTEIN ISOFORM 1"/>
    <property type="match status" value="1"/>
</dbReference>
<gene>
    <name evidence="3" type="ORF">C1H46_036470</name>
</gene>
<accession>A0A540KUR2</accession>
<name>A0A540KUR2_MALBA</name>
<dbReference type="Gene3D" id="1.25.40.10">
    <property type="entry name" value="Tetratricopeptide repeat domain"/>
    <property type="match status" value="2"/>
</dbReference>